<reference evidence="5" key="1">
    <citation type="journal article" date="2005" name="PLoS Biol.">
        <title>The genomes of Oryza sativa: a history of duplications.</title>
        <authorList>
            <person name="Yu J."/>
            <person name="Wang J."/>
            <person name="Lin W."/>
            <person name="Li S."/>
            <person name="Li H."/>
            <person name="Zhou J."/>
            <person name="Ni P."/>
            <person name="Dong W."/>
            <person name="Hu S."/>
            <person name="Zeng C."/>
            <person name="Zhang J."/>
            <person name="Zhang Y."/>
            <person name="Li R."/>
            <person name="Xu Z."/>
            <person name="Li S."/>
            <person name="Li X."/>
            <person name="Zheng H."/>
            <person name="Cong L."/>
            <person name="Lin L."/>
            <person name="Yin J."/>
            <person name="Geng J."/>
            <person name="Li G."/>
            <person name="Shi J."/>
            <person name="Liu J."/>
            <person name="Lv H."/>
            <person name="Li J."/>
            <person name="Wang J."/>
            <person name="Deng Y."/>
            <person name="Ran L."/>
            <person name="Shi X."/>
            <person name="Wang X."/>
            <person name="Wu Q."/>
            <person name="Li C."/>
            <person name="Ren X."/>
            <person name="Wang J."/>
            <person name="Wang X."/>
            <person name="Li D."/>
            <person name="Liu D."/>
            <person name="Zhang X."/>
            <person name="Ji Z."/>
            <person name="Zhao W."/>
            <person name="Sun Y."/>
            <person name="Zhang Z."/>
            <person name="Bao J."/>
            <person name="Han Y."/>
            <person name="Dong L."/>
            <person name="Ji J."/>
            <person name="Chen P."/>
            <person name="Wu S."/>
            <person name="Liu J."/>
            <person name="Xiao Y."/>
            <person name="Bu D."/>
            <person name="Tan J."/>
            <person name="Yang L."/>
            <person name="Ye C."/>
            <person name="Zhang J."/>
            <person name="Xu J."/>
            <person name="Zhou Y."/>
            <person name="Yu Y."/>
            <person name="Zhang B."/>
            <person name="Zhuang S."/>
            <person name="Wei H."/>
            <person name="Liu B."/>
            <person name="Lei M."/>
            <person name="Yu H."/>
            <person name="Li Y."/>
            <person name="Xu H."/>
            <person name="Wei S."/>
            <person name="He X."/>
            <person name="Fang L."/>
            <person name="Zhang Z."/>
            <person name="Zhang Y."/>
            <person name="Huang X."/>
            <person name="Su Z."/>
            <person name="Tong W."/>
            <person name="Li J."/>
            <person name="Tong Z."/>
            <person name="Li S."/>
            <person name="Ye J."/>
            <person name="Wang L."/>
            <person name="Fang L."/>
            <person name="Lei T."/>
            <person name="Chen C."/>
            <person name="Chen H."/>
            <person name="Xu Z."/>
            <person name="Li H."/>
            <person name="Huang H."/>
            <person name="Zhang F."/>
            <person name="Xu H."/>
            <person name="Li N."/>
            <person name="Zhao C."/>
            <person name="Li S."/>
            <person name="Dong L."/>
            <person name="Huang Y."/>
            <person name="Li L."/>
            <person name="Xi Y."/>
            <person name="Qi Q."/>
            <person name="Li W."/>
            <person name="Zhang B."/>
            <person name="Hu W."/>
            <person name="Zhang Y."/>
            <person name="Tian X."/>
            <person name="Jiao Y."/>
            <person name="Liang X."/>
            <person name="Jin J."/>
            <person name="Gao L."/>
            <person name="Zheng W."/>
            <person name="Hao B."/>
            <person name="Liu S."/>
            <person name="Wang W."/>
            <person name="Yuan L."/>
            <person name="Cao M."/>
            <person name="McDermott J."/>
            <person name="Samudrala R."/>
            <person name="Wang J."/>
            <person name="Wong G.K."/>
            <person name="Yang H."/>
        </authorList>
    </citation>
    <scope>NUCLEOTIDE SEQUENCE [LARGE SCALE GENOMIC DNA]</scope>
</reference>
<gene>
    <name evidence="5" type="ORF">OsJ_03682</name>
</gene>
<sequence length="225" mass="25363">MGSFLRKQPSFLLILLILHLGAREASALSSDDEAHLAFKKAVTTSDGIFLNWREQDVYPCNWKVACFFHSHYKSGQSSTYQKNGLCLKTFPNRAIICVDVFLRSSIIIPYDEMDIRLIYLYRDLFLKIFSAKRVLESNSVHGNEISLTSESEVSNLRYTPMVPQIHHVLGVETESCIHSGDSNFLDLEWLSASGNSSDERSIAISTPDVNLSAENVIATMSSFDW</sequence>
<proteinExistence type="predicted"/>
<protein>
    <recommendedName>
        <fullName evidence="4">Leucine-rich repeat-containing N-terminal plant-type domain-containing protein</fullName>
    </recommendedName>
</protein>
<feature type="domain" description="Leucine-rich repeat-containing N-terminal plant-type" evidence="4">
    <location>
        <begin position="30"/>
        <end position="63"/>
    </location>
</feature>
<name>B9ETC7_ORYSJ</name>
<evidence type="ECO:0000256" key="1">
    <source>
        <dbReference type="ARBA" id="ARBA00022614"/>
    </source>
</evidence>
<keyword evidence="1" id="KW-0433">Leucine-rich repeat</keyword>
<feature type="signal peptide" evidence="3">
    <location>
        <begin position="1"/>
        <end position="27"/>
    </location>
</feature>
<dbReference type="Proteomes" id="UP000007752">
    <property type="component" value="Chromosome 1"/>
</dbReference>
<reference evidence="5" key="2">
    <citation type="submission" date="2008-12" db="EMBL/GenBank/DDBJ databases">
        <title>Improved gene annotation of the rice (Oryza sativa) genomes.</title>
        <authorList>
            <person name="Wang J."/>
            <person name="Li R."/>
            <person name="Fan W."/>
            <person name="Huang Q."/>
            <person name="Zhang J."/>
            <person name="Zhou Y."/>
            <person name="Hu Y."/>
            <person name="Zi S."/>
            <person name="Li J."/>
            <person name="Ni P."/>
            <person name="Zheng H."/>
            <person name="Zhang Y."/>
            <person name="Zhao M."/>
            <person name="Hao Q."/>
            <person name="McDermott J."/>
            <person name="Samudrala R."/>
            <person name="Kristiansen K."/>
            <person name="Wong G.K.-S."/>
        </authorList>
    </citation>
    <scope>NUCLEOTIDE SEQUENCE</scope>
</reference>
<dbReference type="EMBL" id="CM000138">
    <property type="protein sequence ID" value="EEE55495.1"/>
    <property type="molecule type" value="Genomic_DNA"/>
</dbReference>
<evidence type="ECO:0000313" key="5">
    <source>
        <dbReference type="EMBL" id="EEE55495.1"/>
    </source>
</evidence>
<feature type="chain" id="PRO_5002883742" description="Leucine-rich repeat-containing N-terminal plant-type domain-containing protein" evidence="3">
    <location>
        <begin position="28"/>
        <end position="225"/>
    </location>
</feature>
<dbReference type="InterPro" id="IPR013210">
    <property type="entry name" value="LRR_N_plant-typ"/>
</dbReference>
<evidence type="ECO:0000256" key="2">
    <source>
        <dbReference type="ARBA" id="ARBA00022737"/>
    </source>
</evidence>
<dbReference type="Pfam" id="PF08263">
    <property type="entry name" value="LRRNT_2"/>
    <property type="match status" value="1"/>
</dbReference>
<keyword evidence="3" id="KW-0732">Signal</keyword>
<accession>B9ETC7</accession>
<evidence type="ECO:0000256" key="3">
    <source>
        <dbReference type="SAM" id="SignalP"/>
    </source>
</evidence>
<organism evidence="5">
    <name type="scientific">Oryza sativa subsp. japonica</name>
    <name type="common">Rice</name>
    <dbReference type="NCBI Taxonomy" id="39947"/>
    <lineage>
        <taxon>Eukaryota</taxon>
        <taxon>Viridiplantae</taxon>
        <taxon>Streptophyta</taxon>
        <taxon>Embryophyta</taxon>
        <taxon>Tracheophyta</taxon>
        <taxon>Spermatophyta</taxon>
        <taxon>Magnoliopsida</taxon>
        <taxon>Liliopsida</taxon>
        <taxon>Poales</taxon>
        <taxon>Poaceae</taxon>
        <taxon>BOP clade</taxon>
        <taxon>Oryzoideae</taxon>
        <taxon>Oryzeae</taxon>
        <taxon>Oryzinae</taxon>
        <taxon>Oryza</taxon>
        <taxon>Oryza sativa</taxon>
    </lineage>
</organism>
<dbReference type="AlphaFoldDB" id="B9ETC7"/>
<keyword evidence="2" id="KW-0677">Repeat</keyword>
<evidence type="ECO:0000259" key="4">
    <source>
        <dbReference type="Pfam" id="PF08263"/>
    </source>
</evidence>